<evidence type="ECO:0000313" key="3">
    <source>
        <dbReference type="Proteomes" id="UP000297245"/>
    </source>
</evidence>
<dbReference type="InterPro" id="IPR032456">
    <property type="entry name" value="Peptidase_M48_N"/>
</dbReference>
<protein>
    <recommendedName>
        <fullName evidence="1">CAAX prenyl protease 1 N-terminal domain-containing protein</fullName>
    </recommendedName>
</protein>
<dbReference type="Pfam" id="PF16491">
    <property type="entry name" value="Peptidase_M48_N"/>
    <property type="match status" value="1"/>
</dbReference>
<proteinExistence type="predicted"/>
<sequence>PPALAKHITQEDFEQSQEYGKDNAKFTLSSKTFSQRLDSAPVWILCPNMRYSFP</sequence>
<dbReference type="OrthoDB" id="360839at2759"/>
<feature type="domain" description="CAAX prenyl protease 1 N-terminal" evidence="1">
    <location>
        <begin position="1"/>
        <end position="40"/>
    </location>
</feature>
<evidence type="ECO:0000313" key="2">
    <source>
        <dbReference type="EMBL" id="THV03423.1"/>
    </source>
</evidence>
<feature type="non-terminal residue" evidence="2">
    <location>
        <position position="1"/>
    </location>
</feature>
<dbReference type="EMBL" id="ML179067">
    <property type="protein sequence ID" value="THV03423.1"/>
    <property type="molecule type" value="Genomic_DNA"/>
</dbReference>
<name>A0A4S8MKQ0_DENBC</name>
<dbReference type="Proteomes" id="UP000297245">
    <property type="component" value="Unassembled WGS sequence"/>
</dbReference>
<organism evidence="2 3">
    <name type="scientific">Dendrothele bispora (strain CBS 962.96)</name>
    <dbReference type="NCBI Taxonomy" id="1314807"/>
    <lineage>
        <taxon>Eukaryota</taxon>
        <taxon>Fungi</taxon>
        <taxon>Dikarya</taxon>
        <taxon>Basidiomycota</taxon>
        <taxon>Agaricomycotina</taxon>
        <taxon>Agaricomycetes</taxon>
        <taxon>Agaricomycetidae</taxon>
        <taxon>Agaricales</taxon>
        <taxon>Agaricales incertae sedis</taxon>
        <taxon>Dendrothele</taxon>
    </lineage>
</organism>
<evidence type="ECO:0000259" key="1">
    <source>
        <dbReference type="Pfam" id="PF16491"/>
    </source>
</evidence>
<accession>A0A4S8MKQ0</accession>
<keyword evidence="3" id="KW-1185">Reference proteome</keyword>
<dbReference type="AlphaFoldDB" id="A0A4S8MKQ0"/>
<reference evidence="2 3" key="1">
    <citation type="journal article" date="2019" name="Nat. Ecol. Evol.">
        <title>Megaphylogeny resolves global patterns of mushroom evolution.</title>
        <authorList>
            <person name="Varga T."/>
            <person name="Krizsan K."/>
            <person name="Foldi C."/>
            <person name="Dima B."/>
            <person name="Sanchez-Garcia M."/>
            <person name="Sanchez-Ramirez S."/>
            <person name="Szollosi G.J."/>
            <person name="Szarkandi J.G."/>
            <person name="Papp V."/>
            <person name="Albert L."/>
            <person name="Andreopoulos W."/>
            <person name="Angelini C."/>
            <person name="Antonin V."/>
            <person name="Barry K.W."/>
            <person name="Bougher N.L."/>
            <person name="Buchanan P."/>
            <person name="Buyck B."/>
            <person name="Bense V."/>
            <person name="Catcheside P."/>
            <person name="Chovatia M."/>
            <person name="Cooper J."/>
            <person name="Damon W."/>
            <person name="Desjardin D."/>
            <person name="Finy P."/>
            <person name="Geml J."/>
            <person name="Haridas S."/>
            <person name="Hughes K."/>
            <person name="Justo A."/>
            <person name="Karasinski D."/>
            <person name="Kautmanova I."/>
            <person name="Kiss B."/>
            <person name="Kocsube S."/>
            <person name="Kotiranta H."/>
            <person name="LaButti K.M."/>
            <person name="Lechner B.E."/>
            <person name="Liimatainen K."/>
            <person name="Lipzen A."/>
            <person name="Lukacs Z."/>
            <person name="Mihaltcheva S."/>
            <person name="Morgado L.N."/>
            <person name="Niskanen T."/>
            <person name="Noordeloos M.E."/>
            <person name="Ohm R.A."/>
            <person name="Ortiz-Santana B."/>
            <person name="Ovrebo C."/>
            <person name="Racz N."/>
            <person name="Riley R."/>
            <person name="Savchenko A."/>
            <person name="Shiryaev A."/>
            <person name="Soop K."/>
            <person name="Spirin V."/>
            <person name="Szebenyi C."/>
            <person name="Tomsovsky M."/>
            <person name="Tulloss R.E."/>
            <person name="Uehling J."/>
            <person name="Grigoriev I.V."/>
            <person name="Vagvolgyi C."/>
            <person name="Papp T."/>
            <person name="Martin F.M."/>
            <person name="Miettinen O."/>
            <person name="Hibbett D.S."/>
            <person name="Nagy L.G."/>
        </authorList>
    </citation>
    <scope>NUCLEOTIDE SEQUENCE [LARGE SCALE GENOMIC DNA]</scope>
    <source>
        <strain evidence="2 3">CBS 962.96</strain>
    </source>
</reference>
<gene>
    <name evidence="2" type="ORF">K435DRAFT_651299</name>
</gene>